<keyword evidence="3" id="KW-1185">Reference proteome</keyword>
<accession>A0A6A6AT84</accession>
<evidence type="ECO:0000313" key="2">
    <source>
        <dbReference type="EMBL" id="KAF2135179.1"/>
    </source>
</evidence>
<evidence type="ECO:0000256" key="1">
    <source>
        <dbReference type="SAM" id="MobiDB-lite"/>
    </source>
</evidence>
<sequence length="69" mass="7853">MTAEQQQQINTLGTASRPRQIRTQLLSEDPDSLITSSNIKNYQAKIRRLRLNSLTTTQRIAKDLEGEPN</sequence>
<protein>
    <submittedName>
        <fullName evidence="2">Uncharacterized protein</fullName>
    </submittedName>
</protein>
<dbReference type="GeneID" id="54304288"/>
<reference evidence="2" key="1">
    <citation type="journal article" date="2020" name="Stud. Mycol.">
        <title>101 Dothideomycetes genomes: a test case for predicting lifestyles and emergence of pathogens.</title>
        <authorList>
            <person name="Haridas S."/>
            <person name="Albert R."/>
            <person name="Binder M."/>
            <person name="Bloem J."/>
            <person name="Labutti K."/>
            <person name="Salamov A."/>
            <person name="Andreopoulos B."/>
            <person name="Baker S."/>
            <person name="Barry K."/>
            <person name="Bills G."/>
            <person name="Bluhm B."/>
            <person name="Cannon C."/>
            <person name="Castanera R."/>
            <person name="Culley D."/>
            <person name="Daum C."/>
            <person name="Ezra D."/>
            <person name="Gonzalez J."/>
            <person name="Henrissat B."/>
            <person name="Kuo A."/>
            <person name="Liang C."/>
            <person name="Lipzen A."/>
            <person name="Lutzoni F."/>
            <person name="Magnuson J."/>
            <person name="Mondo S."/>
            <person name="Nolan M."/>
            <person name="Ohm R."/>
            <person name="Pangilinan J."/>
            <person name="Park H.-J."/>
            <person name="Ramirez L."/>
            <person name="Alfaro M."/>
            <person name="Sun H."/>
            <person name="Tritt A."/>
            <person name="Yoshinaga Y."/>
            <person name="Zwiers L.-H."/>
            <person name="Turgeon B."/>
            <person name="Goodwin S."/>
            <person name="Spatafora J."/>
            <person name="Crous P."/>
            <person name="Grigoriev I."/>
        </authorList>
    </citation>
    <scope>NUCLEOTIDE SEQUENCE</scope>
    <source>
        <strain evidence="2">CBS 121167</strain>
    </source>
</reference>
<feature type="region of interest" description="Disordered" evidence="1">
    <location>
        <begin position="1"/>
        <end position="21"/>
    </location>
</feature>
<gene>
    <name evidence="2" type="ORF">K452DRAFT_51619</name>
</gene>
<dbReference type="EMBL" id="ML995641">
    <property type="protein sequence ID" value="KAF2135179.1"/>
    <property type="molecule type" value="Genomic_DNA"/>
</dbReference>
<evidence type="ECO:0000313" key="3">
    <source>
        <dbReference type="Proteomes" id="UP000799438"/>
    </source>
</evidence>
<feature type="compositionally biased region" description="Polar residues" evidence="1">
    <location>
        <begin position="1"/>
        <end position="14"/>
    </location>
</feature>
<proteinExistence type="predicted"/>
<organism evidence="2 3">
    <name type="scientific">Aplosporella prunicola CBS 121167</name>
    <dbReference type="NCBI Taxonomy" id="1176127"/>
    <lineage>
        <taxon>Eukaryota</taxon>
        <taxon>Fungi</taxon>
        <taxon>Dikarya</taxon>
        <taxon>Ascomycota</taxon>
        <taxon>Pezizomycotina</taxon>
        <taxon>Dothideomycetes</taxon>
        <taxon>Dothideomycetes incertae sedis</taxon>
        <taxon>Botryosphaeriales</taxon>
        <taxon>Aplosporellaceae</taxon>
        <taxon>Aplosporella</taxon>
    </lineage>
</organism>
<dbReference type="RefSeq" id="XP_033390898.1">
    <property type="nucleotide sequence ID" value="XM_033546781.1"/>
</dbReference>
<dbReference type="AlphaFoldDB" id="A0A6A6AT84"/>
<name>A0A6A6AT84_9PEZI</name>
<dbReference type="Proteomes" id="UP000799438">
    <property type="component" value="Unassembled WGS sequence"/>
</dbReference>